<accession>A0AAD2ACH8</accession>
<dbReference type="SUPFAM" id="SSF53098">
    <property type="entry name" value="Ribonuclease H-like"/>
    <property type="match status" value="1"/>
</dbReference>
<dbReference type="GO" id="GO:0004523">
    <property type="term" value="F:RNA-DNA hybrid ribonuclease activity"/>
    <property type="evidence" value="ECO:0007669"/>
    <property type="project" value="InterPro"/>
</dbReference>
<dbReference type="InterPro" id="IPR002156">
    <property type="entry name" value="RNaseH_domain"/>
</dbReference>
<dbReference type="Proteomes" id="UP000834106">
    <property type="component" value="Chromosome 21"/>
</dbReference>
<dbReference type="PANTHER" id="PTHR47723:SF19">
    <property type="entry name" value="POLYNUCLEOTIDYL TRANSFERASE, RIBONUCLEASE H-LIKE SUPERFAMILY PROTEIN"/>
    <property type="match status" value="1"/>
</dbReference>
<dbReference type="CDD" id="cd06222">
    <property type="entry name" value="RNase_H_like"/>
    <property type="match status" value="1"/>
</dbReference>
<proteinExistence type="predicted"/>
<dbReference type="InterPro" id="IPR036397">
    <property type="entry name" value="RNaseH_sf"/>
</dbReference>
<dbReference type="EMBL" id="OU503056">
    <property type="protein sequence ID" value="CAI9785059.1"/>
    <property type="molecule type" value="Genomic_DNA"/>
</dbReference>
<gene>
    <name evidence="2" type="ORF">FPE_LOCUS32489</name>
</gene>
<evidence type="ECO:0000259" key="1">
    <source>
        <dbReference type="Pfam" id="PF13456"/>
    </source>
</evidence>
<evidence type="ECO:0000313" key="2">
    <source>
        <dbReference type="EMBL" id="CAI9785059.1"/>
    </source>
</evidence>
<feature type="domain" description="RNase H type-1" evidence="1">
    <location>
        <begin position="71"/>
        <end position="189"/>
    </location>
</feature>
<sequence length="220" mass="25149">MEGKLEFIEATWRKIKAWISWVGLKLKEVRTLSRRDVWVLKELNIPVKPIKEKGIKVVRWQRPMQGWYKLNTDGCCLGNPGICGAGCIIRNEKGDIVIAFTKYLGEGTNNGAELLVLLYGLRRAKRMGLNRLEVELDSLIIVNWLKRKVCGIRYLEDYWEEIQYLLSIISCRVQHIHCEGNLVANILSKLGASSVSHIWMDSIAIPSSVRGALRMDKLDI</sequence>
<evidence type="ECO:0000313" key="3">
    <source>
        <dbReference type="Proteomes" id="UP000834106"/>
    </source>
</evidence>
<organism evidence="2 3">
    <name type="scientific">Fraxinus pennsylvanica</name>
    <dbReference type="NCBI Taxonomy" id="56036"/>
    <lineage>
        <taxon>Eukaryota</taxon>
        <taxon>Viridiplantae</taxon>
        <taxon>Streptophyta</taxon>
        <taxon>Embryophyta</taxon>
        <taxon>Tracheophyta</taxon>
        <taxon>Spermatophyta</taxon>
        <taxon>Magnoliopsida</taxon>
        <taxon>eudicotyledons</taxon>
        <taxon>Gunneridae</taxon>
        <taxon>Pentapetalae</taxon>
        <taxon>asterids</taxon>
        <taxon>lamiids</taxon>
        <taxon>Lamiales</taxon>
        <taxon>Oleaceae</taxon>
        <taxon>Oleeae</taxon>
        <taxon>Fraxinus</taxon>
    </lineage>
</organism>
<dbReference type="PANTHER" id="PTHR47723">
    <property type="entry name" value="OS05G0353850 PROTEIN"/>
    <property type="match status" value="1"/>
</dbReference>
<dbReference type="Pfam" id="PF13456">
    <property type="entry name" value="RVT_3"/>
    <property type="match status" value="1"/>
</dbReference>
<dbReference type="Gene3D" id="3.30.420.10">
    <property type="entry name" value="Ribonuclease H-like superfamily/Ribonuclease H"/>
    <property type="match status" value="1"/>
</dbReference>
<name>A0AAD2ACH8_9LAMI</name>
<dbReference type="GO" id="GO:0003676">
    <property type="term" value="F:nucleic acid binding"/>
    <property type="evidence" value="ECO:0007669"/>
    <property type="project" value="InterPro"/>
</dbReference>
<dbReference type="InterPro" id="IPR053151">
    <property type="entry name" value="RNase_H-like"/>
</dbReference>
<reference evidence="2" key="1">
    <citation type="submission" date="2023-05" db="EMBL/GenBank/DDBJ databases">
        <authorList>
            <person name="Huff M."/>
        </authorList>
    </citation>
    <scope>NUCLEOTIDE SEQUENCE</scope>
</reference>
<dbReference type="InterPro" id="IPR044730">
    <property type="entry name" value="RNase_H-like_dom_plant"/>
</dbReference>
<dbReference type="InterPro" id="IPR012337">
    <property type="entry name" value="RNaseH-like_sf"/>
</dbReference>
<protein>
    <recommendedName>
        <fullName evidence="1">RNase H type-1 domain-containing protein</fullName>
    </recommendedName>
</protein>
<keyword evidence="3" id="KW-1185">Reference proteome</keyword>
<dbReference type="AlphaFoldDB" id="A0AAD2ACH8"/>